<keyword evidence="3" id="KW-0732">Signal</keyword>
<organism evidence="8 9">
    <name type="scientific">Hallella colorans</name>
    <dbReference type="NCBI Taxonomy" id="1703337"/>
    <lineage>
        <taxon>Bacteria</taxon>
        <taxon>Pseudomonadati</taxon>
        <taxon>Bacteroidota</taxon>
        <taxon>Bacteroidia</taxon>
        <taxon>Bacteroidales</taxon>
        <taxon>Prevotellaceae</taxon>
        <taxon>Hallella</taxon>
    </lineage>
</organism>
<dbReference type="InterPro" id="IPR033985">
    <property type="entry name" value="SusD-like_N"/>
</dbReference>
<feature type="domain" description="RagB/SusD" evidence="6">
    <location>
        <begin position="259"/>
        <end position="569"/>
    </location>
</feature>
<dbReference type="GO" id="GO:0009279">
    <property type="term" value="C:cell outer membrane"/>
    <property type="evidence" value="ECO:0007669"/>
    <property type="project" value="UniProtKB-SubCell"/>
</dbReference>
<dbReference type="Pfam" id="PF07980">
    <property type="entry name" value="SusD_RagB"/>
    <property type="match status" value="1"/>
</dbReference>
<comment type="subcellular location">
    <subcellularLocation>
        <location evidence="1">Cell outer membrane</location>
    </subcellularLocation>
</comment>
<keyword evidence="4" id="KW-0472">Membrane</keyword>
<evidence type="ECO:0000313" key="9">
    <source>
        <dbReference type="Proteomes" id="UP000245870"/>
    </source>
</evidence>
<accession>A0A2U0U7L2</accession>
<protein>
    <submittedName>
        <fullName evidence="8">Putative outer membrane starch-binding protein</fullName>
    </submittedName>
</protein>
<dbReference type="Gene3D" id="1.25.40.390">
    <property type="match status" value="1"/>
</dbReference>
<comment type="similarity">
    <text evidence="2">Belongs to the SusD family.</text>
</comment>
<evidence type="ECO:0000313" key="8">
    <source>
        <dbReference type="EMBL" id="PVX53616.1"/>
    </source>
</evidence>
<dbReference type="PROSITE" id="PS51257">
    <property type="entry name" value="PROKAR_LIPOPROTEIN"/>
    <property type="match status" value="1"/>
</dbReference>
<name>A0A2U0U7L2_9BACT</name>
<dbReference type="CDD" id="cd08977">
    <property type="entry name" value="SusD"/>
    <property type="match status" value="1"/>
</dbReference>
<evidence type="ECO:0000256" key="4">
    <source>
        <dbReference type="ARBA" id="ARBA00023136"/>
    </source>
</evidence>
<keyword evidence="5" id="KW-0998">Cell outer membrane</keyword>
<dbReference type="SUPFAM" id="SSF48452">
    <property type="entry name" value="TPR-like"/>
    <property type="match status" value="1"/>
</dbReference>
<dbReference type="InterPro" id="IPR011990">
    <property type="entry name" value="TPR-like_helical_dom_sf"/>
</dbReference>
<dbReference type="EMBL" id="QENY01000010">
    <property type="protein sequence ID" value="PVX53616.1"/>
    <property type="molecule type" value="Genomic_DNA"/>
</dbReference>
<sequence length="570" mass="64683">MKKKYITIALAAMTLSLSGCYDLDRVPADQLSASKFYKNEDHAKAAMMAVYSKMKHEEVFGLQFAMDGLGGIAMGYDNASYQVFQRGRYDVKAGKVLAKWQHLYEGIARANDVLQNVDKCEMTDELKAQYKGEAKFMRALYYFTLMDFFGGVPIYDESVVVADSYAEMKEPRSSVEQVREFVLKDLAEAERVLPEAWGKTDEGRATKYAAIALKGKVYLYNKQYKEAADCFKSVVNSGKFALYDNYAELFKPGGDESSEMIFAIQNMGGVGTDKGMPMCFYMGTRASFGSCWNNVMVATTFVDQYECKDGKPFNWDDWFPGISKDKKVKENTFRAKLDKKTGKVVKYPDGKEKLLQMYDQRDPRMAASVILPYSNYMGWFKNQLAPCEYVIAGGINDGKGYIRVNGGYETYLWRKFVPEGNMDGALNNRAHTPINFPLIRYADVLLMLAECENELGNQAEAVKLINQVRARKSVNMPGINSGPAWLKANTKEEVFARIRHERAVELAGEGLSFSDMKRWHLLETLNGKKENDITGKFRYERVVTSRDYLWPIPADEIEKNDKLVQNPGWS</sequence>
<evidence type="ECO:0000259" key="6">
    <source>
        <dbReference type="Pfam" id="PF07980"/>
    </source>
</evidence>
<dbReference type="Pfam" id="PF14322">
    <property type="entry name" value="SusD-like_3"/>
    <property type="match status" value="1"/>
</dbReference>
<evidence type="ECO:0000256" key="2">
    <source>
        <dbReference type="ARBA" id="ARBA00006275"/>
    </source>
</evidence>
<keyword evidence="9" id="KW-1185">Reference proteome</keyword>
<comment type="caution">
    <text evidence="8">The sequence shown here is derived from an EMBL/GenBank/DDBJ whole genome shotgun (WGS) entry which is preliminary data.</text>
</comment>
<dbReference type="AlphaFoldDB" id="A0A2U0U7L2"/>
<proteinExistence type="inferred from homology"/>
<dbReference type="Proteomes" id="UP000245870">
    <property type="component" value="Unassembled WGS sequence"/>
</dbReference>
<evidence type="ECO:0000256" key="5">
    <source>
        <dbReference type="ARBA" id="ARBA00023237"/>
    </source>
</evidence>
<dbReference type="OrthoDB" id="1109873at2"/>
<dbReference type="RefSeq" id="WP_116616539.1">
    <property type="nucleotide sequence ID" value="NZ_CAMYAR010000004.1"/>
</dbReference>
<gene>
    <name evidence="8" type="ORF">C7379_11041</name>
</gene>
<evidence type="ECO:0000256" key="3">
    <source>
        <dbReference type="ARBA" id="ARBA00022729"/>
    </source>
</evidence>
<dbReference type="InterPro" id="IPR012944">
    <property type="entry name" value="SusD_RagB_dom"/>
</dbReference>
<reference evidence="8 9" key="1">
    <citation type="submission" date="2018-05" db="EMBL/GenBank/DDBJ databases">
        <title>Genomic Encyclopedia of Type Strains, Phase IV (KMG-IV): sequencing the most valuable type-strain genomes for metagenomic binning, comparative biology and taxonomic classification.</title>
        <authorList>
            <person name="Goeker M."/>
        </authorList>
    </citation>
    <scope>NUCLEOTIDE SEQUENCE [LARGE SCALE GENOMIC DNA]</scope>
    <source>
        <strain evidence="8 9">DSM 100333</strain>
    </source>
</reference>
<feature type="domain" description="SusD-like N-terminal" evidence="7">
    <location>
        <begin position="82"/>
        <end position="219"/>
    </location>
</feature>
<evidence type="ECO:0000259" key="7">
    <source>
        <dbReference type="Pfam" id="PF14322"/>
    </source>
</evidence>
<evidence type="ECO:0000256" key="1">
    <source>
        <dbReference type="ARBA" id="ARBA00004442"/>
    </source>
</evidence>